<reference evidence="6" key="1">
    <citation type="submission" date="2022-11" db="EMBL/GenBank/DDBJ databases">
        <title>Centuries of genome instability and evolution in soft-shell clam transmissible cancer (bioRxiv).</title>
        <authorList>
            <person name="Hart S.F.M."/>
            <person name="Yonemitsu M.A."/>
            <person name="Giersch R.M."/>
            <person name="Beal B.F."/>
            <person name="Arriagada G."/>
            <person name="Davis B.W."/>
            <person name="Ostrander E.A."/>
            <person name="Goff S.P."/>
            <person name="Metzger M.J."/>
        </authorList>
    </citation>
    <scope>NUCLEOTIDE SEQUENCE</scope>
    <source>
        <strain evidence="6">MELC-2E11</strain>
        <tissue evidence="6">Siphon/mantle</tissue>
    </source>
</reference>
<dbReference type="InterPro" id="IPR001073">
    <property type="entry name" value="C1q_dom"/>
</dbReference>
<feature type="compositionally biased region" description="Polar residues" evidence="4">
    <location>
        <begin position="64"/>
        <end position="79"/>
    </location>
</feature>
<accession>A0ABY7FUN7</accession>
<feature type="region of interest" description="Disordered" evidence="4">
    <location>
        <begin position="64"/>
        <end position="95"/>
    </location>
</feature>
<dbReference type="SMART" id="SM00110">
    <property type="entry name" value="C1Q"/>
    <property type="match status" value="1"/>
</dbReference>
<evidence type="ECO:0000256" key="3">
    <source>
        <dbReference type="ARBA" id="ARBA00022729"/>
    </source>
</evidence>
<evidence type="ECO:0000256" key="2">
    <source>
        <dbReference type="ARBA" id="ARBA00022525"/>
    </source>
</evidence>
<dbReference type="EMBL" id="CP111025">
    <property type="protein sequence ID" value="WAR25953.1"/>
    <property type="molecule type" value="Genomic_DNA"/>
</dbReference>
<organism evidence="6 7">
    <name type="scientific">Mya arenaria</name>
    <name type="common">Soft-shell clam</name>
    <dbReference type="NCBI Taxonomy" id="6604"/>
    <lineage>
        <taxon>Eukaryota</taxon>
        <taxon>Metazoa</taxon>
        <taxon>Spiralia</taxon>
        <taxon>Lophotrochozoa</taxon>
        <taxon>Mollusca</taxon>
        <taxon>Bivalvia</taxon>
        <taxon>Autobranchia</taxon>
        <taxon>Heteroconchia</taxon>
        <taxon>Euheterodonta</taxon>
        <taxon>Imparidentia</taxon>
        <taxon>Neoheterodontei</taxon>
        <taxon>Myida</taxon>
        <taxon>Myoidea</taxon>
        <taxon>Myidae</taxon>
        <taxon>Mya</taxon>
    </lineage>
</organism>
<evidence type="ECO:0000256" key="4">
    <source>
        <dbReference type="SAM" id="MobiDB-lite"/>
    </source>
</evidence>
<dbReference type="Pfam" id="PF00386">
    <property type="entry name" value="C1q"/>
    <property type="match status" value="1"/>
</dbReference>
<evidence type="ECO:0000313" key="7">
    <source>
        <dbReference type="Proteomes" id="UP001164746"/>
    </source>
</evidence>
<dbReference type="PANTHER" id="PTHR22923">
    <property type="entry name" value="CEREBELLIN-RELATED"/>
    <property type="match status" value="1"/>
</dbReference>
<proteinExistence type="predicted"/>
<dbReference type="SUPFAM" id="SSF49842">
    <property type="entry name" value="TNF-like"/>
    <property type="match status" value="1"/>
</dbReference>
<feature type="compositionally biased region" description="Low complexity" evidence="4">
    <location>
        <begin position="80"/>
        <end position="92"/>
    </location>
</feature>
<dbReference type="PRINTS" id="PR00007">
    <property type="entry name" value="COMPLEMNTC1Q"/>
</dbReference>
<dbReference type="PANTHER" id="PTHR22923:SF102">
    <property type="entry name" value="CEREBELLIN 13-RELATED"/>
    <property type="match status" value="1"/>
</dbReference>
<evidence type="ECO:0000313" key="6">
    <source>
        <dbReference type="EMBL" id="WAR25953.1"/>
    </source>
</evidence>
<dbReference type="PROSITE" id="PS50871">
    <property type="entry name" value="C1Q"/>
    <property type="match status" value="1"/>
</dbReference>
<evidence type="ECO:0000259" key="5">
    <source>
        <dbReference type="PROSITE" id="PS50871"/>
    </source>
</evidence>
<dbReference type="Gene3D" id="2.60.120.40">
    <property type="match status" value="1"/>
</dbReference>
<dbReference type="InterPro" id="IPR008983">
    <property type="entry name" value="Tumour_necrosis_fac-like_dom"/>
</dbReference>
<sequence length="250" mass="27676">MQRLDDKDAHINSLEDDVKSLTALLANQDETNREQNSRIREQNFQIREQNTRIQHLEEIVCSTSNENQDTSEDTSGQEQAHSSATSSKSASALMPPNENAANRIRRQYAGMHVAFLAQLTNRITNASILQTIVFDKVLTNVGGASNVHLGSFVAPLSGVYLFSITLQVYPGNFTFFRFVKNNYDQVSRLFASTTPDENVSVAQTVVLQLAKGDDMTVRYENPGESIIGNSLSTFTGFLIWGTENIHAVVG</sequence>
<comment type="subcellular location">
    <subcellularLocation>
        <location evidence="1">Secreted</location>
    </subcellularLocation>
</comment>
<feature type="compositionally biased region" description="Basic and acidic residues" evidence="4">
    <location>
        <begin position="30"/>
        <end position="41"/>
    </location>
</feature>
<dbReference type="Proteomes" id="UP001164746">
    <property type="component" value="Chromosome 14"/>
</dbReference>
<keyword evidence="7" id="KW-1185">Reference proteome</keyword>
<dbReference type="InterPro" id="IPR050822">
    <property type="entry name" value="Cerebellin_Synaptic_Org"/>
</dbReference>
<evidence type="ECO:0000256" key="1">
    <source>
        <dbReference type="ARBA" id="ARBA00004613"/>
    </source>
</evidence>
<keyword evidence="3" id="KW-0732">Signal</keyword>
<name>A0ABY7FUN7_MYAAR</name>
<feature type="domain" description="C1q" evidence="5">
    <location>
        <begin position="108"/>
        <end position="245"/>
    </location>
</feature>
<feature type="region of interest" description="Disordered" evidence="4">
    <location>
        <begin position="27"/>
        <end position="46"/>
    </location>
</feature>
<protein>
    <submittedName>
        <fullName evidence="6">C1QT3-like protein</fullName>
    </submittedName>
</protein>
<keyword evidence="2" id="KW-0964">Secreted</keyword>
<gene>
    <name evidence="6" type="ORF">MAR_011657</name>
</gene>